<dbReference type="GeneID" id="47016068"/>
<accession>A0ABX9ZSY4</accession>
<name>A0ABX9ZSY4_9BURK</name>
<organism evidence="1 2">
    <name type="scientific">Pandoraea apista</name>
    <dbReference type="NCBI Taxonomy" id="93218"/>
    <lineage>
        <taxon>Bacteria</taxon>
        <taxon>Pseudomonadati</taxon>
        <taxon>Pseudomonadota</taxon>
        <taxon>Betaproteobacteria</taxon>
        <taxon>Burkholderiales</taxon>
        <taxon>Burkholderiaceae</taxon>
        <taxon>Pandoraea</taxon>
    </lineage>
</organism>
<dbReference type="Proteomes" id="UP000270216">
    <property type="component" value="Unassembled WGS sequence"/>
</dbReference>
<gene>
    <name evidence="1" type="ORF">EJE83_05820</name>
</gene>
<comment type="caution">
    <text evidence="1">The sequence shown here is derived from an EMBL/GenBank/DDBJ whole genome shotgun (WGS) entry which is preliminary data.</text>
</comment>
<reference evidence="1 2" key="1">
    <citation type="submission" date="2018-12" db="EMBL/GenBank/DDBJ databases">
        <title>Whole genome sequence of a Pandoraea apista isolate from a patient with cystic fibrosis.</title>
        <authorList>
            <person name="Kenna D.T."/>
            <person name="Turton J.F."/>
        </authorList>
    </citation>
    <scope>NUCLEOTIDE SEQUENCE [LARGE SCALE GENOMIC DNA]</scope>
    <source>
        <strain evidence="1 2">Pa13324</strain>
    </source>
</reference>
<evidence type="ECO:0008006" key="3">
    <source>
        <dbReference type="Google" id="ProtNLM"/>
    </source>
</evidence>
<dbReference type="EMBL" id="RWHX01000006">
    <property type="protein sequence ID" value="RSK84392.1"/>
    <property type="molecule type" value="Genomic_DNA"/>
</dbReference>
<evidence type="ECO:0000313" key="1">
    <source>
        <dbReference type="EMBL" id="RSK84392.1"/>
    </source>
</evidence>
<dbReference type="RefSeq" id="WP_107337779.1">
    <property type="nucleotide sequence ID" value="NZ_CEWL01000021.1"/>
</dbReference>
<proteinExistence type="predicted"/>
<protein>
    <recommendedName>
        <fullName evidence="3">Flagellar FliJ protein</fullName>
    </recommendedName>
</protein>
<evidence type="ECO:0000313" key="2">
    <source>
        <dbReference type="Proteomes" id="UP000270216"/>
    </source>
</evidence>
<sequence length="194" mass="21505">MTPRTPRALQALLSIRDRELEAAQHDGRRLAEQHGRLARNVEQLTRLYRAVAIGGARANAYSFQNRADYKCTLVQMIETQQAPMAQLARWQAVSAQAVRDAQRRREGVATLAARHEAAAKQVRLRQEGQEQVAQALAVWQRSAPASEQRADTHDIEEIAPGARVDKVRPAVAWVGKTHFASRTSPEPGASPCCK</sequence>
<keyword evidence="2" id="KW-1185">Reference proteome</keyword>